<dbReference type="PRINTS" id="PR00081">
    <property type="entry name" value="GDHRDH"/>
</dbReference>
<comment type="similarity">
    <text evidence="1">Belongs to the short-chain dehydrogenases/reductases (SDR) family.</text>
</comment>
<dbReference type="PANTHER" id="PTHR43477:SF1">
    <property type="entry name" value="DIHYDROANTICAPSIN 7-DEHYDROGENASE"/>
    <property type="match status" value="1"/>
</dbReference>
<evidence type="ECO:0000313" key="3">
    <source>
        <dbReference type="EMBL" id="TSJ44204.1"/>
    </source>
</evidence>
<name>A0A556MW95_9SPHI</name>
<evidence type="ECO:0000256" key="2">
    <source>
        <dbReference type="ARBA" id="ARBA00023002"/>
    </source>
</evidence>
<evidence type="ECO:0000256" key="1">
    <source>
        <dbReference type="ARBA" id="ARBA00006484"/>
    </source>
</evidence>
<dbReference type="OrthoDB" id="9787486at2"/>
<dbReference type="Gene3D" id="3.40.50.720">
    <property type="entry name" value="NAD(P)-binding Rossmann-like Domain"/>
    <property type="match status" value="1"/>
</dbReference>
<dbReference type="InterPro" id="IPR051122">
    <property type="entry name" value="SDR_DHRS6-like"/>
</dbReference>
<proteinExistence type="inferred from homology"/>
<dbReference type="PANTHER" id="PTHR43477">
    <property type="entry name" value="DIHYDROANTICAPSIN 7-DEHYDROGENASE"/>
    <property type="match status" value="1"/>
</dbReference>
<dbReference type="GO" id="GO:0016491">
    <property type="term" value="F:oxidoreductase activity"/>
    <property type="evidence" value="ECO:0007669"/>
    <property type="project" value="UniProtKB-KW"/>
</dbReference>
<sequence>MKIIIVGASGTIGKHVVAALKNDHEIITAGSKSGDYQVDISSNESIENFFKQVGKFDALVSASGDAHFGPLNAMKDADFRKGIDSKFMGQINLVLIGQHYINPKGSFTLTSGSLAIDPIAYGSAVTAINAAIDGFVRSAAFELDNGVRINSVAPDVVEDSPAYFPYFPGRIPVKMDKVTQGYVKSVLGNQTGQNYLIVE</sequence>
<dbReference type="InterPro" id="IPR002347">
    <property type="entry name" value="SDR_fam"/>
</dbReference>
<protein>
    <submittedName>
        <fullName evidence="3">Short chain dehydrogenase</fullName>
    </submittedName>
</protein>
<dbReference type="CDD" id="cd11731">
    <property type="entry name" value="Lin1944_like_SDR_c"/>
    <property type="match status" value="1"/>
</dbReference>
<dbReference type="EMBL" id="VLPK01000001">
    <property type="protein sequence ID" value="TSJ44204.1"/>
    <property type="molecule type" value="Genomic_DNA"/>
</dbReference>
<dbReference type="Pfam" id="PF13561">
    <property type="entry name" value="adh_short_C2"/>
    <property type="match status" value="1"/>
</dbReference>
<dbReference type="Proteomes" id="UP000318733">
    <property type="component" value="Unassembled WGS sequence"/>
</dbReference>
<dbReference type="NCBIfam" id="NF005754">
    <property type="entry name" value="PRK07578.1"/>
    <property type="match status" value="1"/>
</dbReference>
<dbReference type="AlphaFoldDB" id="A0A556MW95"/>
<accession>A0A556MW95</accession>
<keyword evidence="4" id="KW-1185">Reference proteome</keyword>
<keyword evidence="2" id="KW-0560">Oxidoreductase</keyword>
<evidence type="ECO:0000313" key="4">
    <source>
        <dbReference type="Proteomes" id="UP000318733"/>
    </source>
</evidence>
<reference evidence="3 4" key="1">
    <citation type="submission" date="2019-07" db="EMBL/GenBank/DDBJ databases">
        <authorList>
            <person name="Huq M.A."/>
        </authorList>
    </citation>
    <scope>NUCLEOTIDE SEQUENCE [LARGE SCALE GENOMIC DNA]</scope>
    <source>
        <strain evidence="3 4">MAH-19</strain>
    </source>
</reference>
<dbReference type="RefSeq" id="WP_144247767.1">
    <property type="nucleotide sequence ID" value="NZ_VLPK01000001.1"/>
</dbReference>
<dbReference type="SUPFAM" id="SSF51735">
    <property type="entry name" value="NAD(P)-binding Rossmann-fold domains"/>
    <property type="match status" value="1"/>
</dbReference>
<gene>
    <name evidence="3" type="ORF">FO440_08530</name>
</gene>
<organism evidence="3 4">
    <name type="scientific">Mucilaginibacter corticis</name>
    <dbReference type="NCBI Taxonomy" id="2597670"/>
    <lineage>
        <taxon>Bacteria</taxon>
        <taxon>Pseudomonadati</taxon>
        <taxon>Bacteroidota</taxon>
        <taxon>Sphingobacteriia</taxon>
        <taxon>Sphingobacteriales</taxon>
        <taxon>Sphingobacteriaceae</taxon>
        <taxon>Mucilaginibacter</taxon>
    </lineage>
</organism>
<dbReference type="InterPro" id="IPR036291">
    <property type="entry name" value="NAD(P)-bd_dom_sf"/>
</dbReference>
<comment type="caution">
    <text evidence="3">The sequence shown here is derived from an EMBL/GenBank/DDBJ whole genome shotgun (WGS) entry which is preliminary data.</text>
</comment>